<feature type="transmembrane region" description="Helical" evidence="11">
    <location>
        <begin position="98"/>
        <end position="118"/>
    </location>
</feature>
<evidence type="ECO:0000256" key="5">
    <source>
        <dbReference type="ARBA" id="ARBA00022692"/>
    </source>
</evidence>
<evidence type="ECO:0000256" key="3">
    <source>
        <dbReference type="ARBA" id="ARBA00022448"/>
    </source>
</evidence>
<evidence type="ECO:0000256" key="8">
    <source>
        <dbReference type="ARBA" id="ARBA00023065"/>
    </source>
</evidence>
<dbReference type="InterPro" id="IPR000568">
    <property type="entry name" value="ATP_synth_F0_asu"/>
</dbReference>
<keyword evidence="4 11" id="KW-0138">CF(0)</keyword>
<keyword evidence="11" id="KW-1003">Cell membrane</keyword>
<dbReference type="CDD" id="cd00310">
    <property type="entry name" value="ATP-synt_Fo_a_6"/>
    <property type="match status" value="1"/>
</dbReference>
<protein>
    <recommendedName>
        <fullName evidence="11 12">ATP synthase subunit a</fullName>
    </recommendedName>
    <alternativeName>
        <fullName evidence="11">ATP synthase F0 sector subunit a</fullName>
    </alternativeName>
    <alternativeName>
        <fullName evidence="11">F-ATPase subunit 6</fullName>
    </alternativeName>
</protein>
<accession>A0ABP7E681</accession>
<dbReference type="PRINTS" id="PR00123">
    <property type="entry name" value="ATPASEA"/>
</dbReference>
<feature type="transmembrane region" description="Helical" evidence="11">
    <location>
        <begin position="130"/>
        <end position="149"/>
    </location>
</feature>
<keyword evidence="6 11" id="KW-0375">Hydrogen ion transport</keyword>
<feature type="transmembrane region" description="Helical" evidence="11">
    <location>
        <begin position="229"/>
        <end position="261"/>
    </location>
</feature>
<comment type="subcellular location">
    <subcellularLocation>
        <location evidence="11 12">Cell membrane</location>
        <topology evidence="11 12">Multi-pass membrane protein</topology>
    </subcellularLocation>
    <subcellularLocation>
        <location evidence="1">Membrane</location>
        <topology evidence="1">Multi-pass membrane protein</topology>
    </subcellularLocation>
</comment>
<evidence type="ECO:0000256" key="10">
    <source>
        <dbReference type="ARBA" id="ARBA00023310"/>
    </source>
</evidence>
<evidence type="ECO:0000256" key="6">
    <source>
        <dbReference type="ARBA" id="ARBA00022781"/>
    </source>
</evidence>
<evidence type="ECO:0000256" key="2">
    <source>
        <dbReference type="ARBA" id="ARBA00006810"/>
    </source>
</evidence>
<evidence type="ECO:0000256" key="1">
    <source>
        <dbReference type="ARBA" id="ARBA00004141"/>
    </source>
</evidence>
<dbReference type="SUPFAM" id="SSF81336">
    <property type="entry name" value="F1F0 ATP synthase subunit A"/>
    <property type="match status" value="1"/>
</dbReference>
<dbReference type="InterPro" id="IPR023011">
    <property type="entry name" value="ATP_synth_F0_asu_AS"/>
</dbReference>
<dbReference type="Gene3D" id="1.20.120.220">
    <property type="entry name" value="ATP synthase, F0 complex, subunit A"/>
    <property type="match status" value="1"/>
</dbReference>
<comment type="caution">
    <text evidence="13">The sequence shown here is derived from an EMBL/GenBank/DDBJ whole genome shotgun (WGS) entry which is preliminary data.</text>
</comment>
<reference evidence="14" key="1">
    <citation type="journal article" date="2019" name="Int. J. Syst. Evol. Microbiol.">
        <title>The Global Catalogue of Microorganisms (GCM) 10K type strain sequencing project: providing services to taxonomists for standard genome sequencing and annotation.</title>
        <authorList>
            <consortium name="The Broad Institute Genomics Platform"/>
            <consortium name="The Broad Institute Genome Sequencing Center for Infectious Disease"/>
            <person name="Wu L."/>
            <person name="Ma J."/>
        </authorList>
    </citation>
    <scope>NUCLEOTIDE SEQUENCE [LARGE SCALE GENOMIC DNA]</scope>
    <source>
        <strain evidence="14">JCM 16548</strain>
    </source>
</reference>
<keyword evidence="9 11" id="KW-0472">Membrane</keyword>
<proteinExistence type="inferred from homology"/>
<feature type="transmembrane region" description="Helical" evidence="11">
    <location>
        <begin position="156"/>
        <end position="174"/>
    </location>
</feature>
<dbReference type="Pfam" id="PF00119">
    <property type="entry name" value="ATP-synt_A"/>
    <property type="match status" value="1"/>
</dbReference>
<name>A0ABP7E681_9ACTN</name>
<comment type="function">
    <text evidence="11 12">Key component of the proton channel; it plays a direct role in the translocation of protons across the membrane.</text>
</comment>
<comment type="similarity">
    <text evidence="2 11 12">Belongs to the ATPase A chain family.</text>
</comment>
<evidence type="ECO:0000313" key="13">
    <source>
        <dbReference type="EMBL" id="GAA3714854.1"/>
    </source>
</evidence>
<feature type="transmembrane region" description="Helical" evidence="11">
    <location>
        <begin position="42"/>
        <end position="60"/>
    </location>
</feature>
<evidence type="ECO:0000256" key="4">
    <source>
        <dbReference type="ARBA" id="ARBA00022547"/>
    </source>
</evidence>
<feature type="transmembrane region" description="Helical" evidence="11">
    <location>
        <begin position="194"/>
        <end position="217"/>
    </location>
</feature>
<keyword evidence="14" id="KW-1185">Reference proteome</keyword>
<keyword evidence="7 11" id="KW-1133">Transmembrane helix</keyword>
<evidence type="ECO:0000256" key="11">
    <source>
        <dbReference type="HAMAP-Rule" id="MF_01393"/>
    </source>
</evidence>
<evidence type="ECO:0000313" key="14">
    <source>
        <dbReference type="Proteomes" id="UP001500051"/>
    </source>
</evidence>
<evidence type="ECO:0000256" key="12">
    <source>
        <dbReference type="RuleBase" id="RU000483"/>
    </source>
</evidence>
<dbReference type="InterPro" id="IPR045083">
    <property type="entry name" value="ATP_synth_F0_asu_bact/mt"/>
</dbReference>
<dbReference type="PANTHER" id="PTHR11410:SF0">
    <property type="entry name" value="ATP SYNTHASE SUBUNIT A"/>
    <property type="match status" value="1"/>
</dbReference>
<sequence>MSLLTMGLLPLETGGEEGYVPPSPELFDLPPIFPSMPWLDKYFLQALVATVIIIIFWVVMSRKRAMVPSKGQFVGETAYFFIRNSIARDNLGHDFRRFLPWLIALFSFVLLNNLWGVFPLTLMPTFAHAGWAYGLAAMVWIVYNAVGIAKHGLGGYLKVSTLPSGVPVFMWPLIIPLEFFSNIIVRPVTLALRLFANMFAGHLLVVVFVVGGEYLLLHGGSIVNHVAGGVALVFSMAIFGLEIFVQCLQAFIFTVLTAVYLSSSLAEEH</sequence>
<evidence type="ECO:0000256" key="9">
    <source>
        <dbReference type="ARBA" id="ARBA00023136"/>
    </source>
</evidence>
<dbReference type="PROSITE" id="PS00449">
    <property type="entry name" value="ATPASE_A"/>
    <property type="match status" value="1"/>
</dbReference>
<dbReference type="RefSeq" id="WP_344814000.1">
    <property type="nucleotide sequence ID" value="NZ_BAAAYX010000020.1"/>
</dbReference>
<keyword evidence="5 11" id="KW-0812">Transmembrane</keyword>
<dbReference type="InterPro" id="IPR035908">
    <property type="entry name" value="F0_ATP_A_sf"/>
</dbReference>
<evidence type="ECO:0000256" key="7">
    <source>
        <dbReference type="ARBA" id="ARBA00022989"/>
    </source>
</evidence>
<keyword evidence="10 11" id="KW-0066">ATP synthesis</keyword>
<dbReference type="EMBL" id="BAAAYX010000020">
    <property type="protein sequence ID" value="GAA3714854.1"/>
    <property type="molecule type" value="Genomic_DNA"/>
</dbReference>
<gene>
    <name evidence="11 13" type="primary">atpB</name>
    <name evidence="13" type="ORF">GCM10022204_37650</name>
</gene>
<dbReference type="PANTHER" id="PTHR11410">
    <property type="entry name" value="ATP SYNTHASE SUBUNIT A"/>
    <property type="match status" value="1"/>
</dbReference>
<dbReference type="Proteomes" id="UP001500051">
    <property type="component" value="Unassembled WGS sequence"/>
</dbReference>
<keyword evidence="3 11" id="KW-0813">Transport</keyword>
<keyword evidence="8 11" id="KW-0406">Ion transport</keyword>
<dbReference type="NCBIfam" id="TIGR01131">
    <property type="entry name" value="ATP_synt_6_or_A"/>
    <property type="match status" value="1"/>
</dbReference>
<dbReference type="HAMAP" id="MF_01393">
    <property type="entry name" value="ATP_synth_a_bact"/>
    <property type="match status" value="1"/>
</dbReference>
<organism evidence="13 14">
    <name type="scientific">Microlunatus aurantiacus</name>
    <dbReference type="NCBI Taxonomy" id="446786"/>
    <lineage>
        <taxon>Bacteria</taxon>
        <taxon>Bacillati</taxon>
        <taxon>Actinomycetota</taxon>
        <taxon>Actinomycetes</taxon>
        <taxon>Propionibacteriales</taxon>
        <taxon>Propionibacteriaceae</taxon>
        <taxon>Microlunatus</taxon>
    </lineage>
</organism>